<feature type="compositionally biased region" description="Pro residues" evidence="1">
    <location>
        <begin position="63"/>
        <end position="75"/>
    </location>
</feature>
<keyword evidence="3" id="KW-1185">Reference proteome</keyword>
<feature type="compositionally biased region" description="Polar residues" evidence="1">
    <location>
        <begin position="472"/>
        <end position="483"/>
    </location>
</feature>
<feature type="compositionally biased region" description="Low complexity" evidence="1">
    <location>
        <begin position="310"/>
        <end position="319"/>
    </location>
</feature>
<evidence type="ECO:0000313" key="2">
    <source>
        <dbReference type="EMBL" id="OJI85362.1"/>
    </source>
</evidence>
<feature type="region of interest" description="Disordered" evidence="1">
    <location>
        <begin position="235"/>
        <end position="523"/>
    </location>
</feature>
<dbReference type="Proteomes" id="UP000184304">
    <property type="component" value="Unassembled WGS sequence"/>
</dbReference>
<feature type="compositionally biased region" description="Polar residues" evidence="1">
    <location>
        <begin position="416"/>
        <end position="425"/>
    </location>
</feature>
<gene>
    <name evidence="2" type="ORF">ASPTUDRAFT_118016</name>
</gene>
<organism evidence="2 3">
    <name type="scientific">Aspergillus tubingensis (strain CBS 134.48)</name>
    <dbReference type="NCBI Taxonomy" id="767770"/>
    <lineage>
        <taxon>Eukaryota</taxon>
        <taxon>Fungi</taxon>
        <taxon>Dikarya</taxon>
        <taxon>Ascomycota</taxon>
        <taxon>Pezizomycotina</taxon>
        <taxon>Eurotiomycetes</taxon>
        <taxon>Eurotiomycetidae</taxon>
        <taxon>Eurotiales</taxon>
        <taxon>Aspergillaceae</taxon>
        <taxon>Aspergillus</taxon>
        <taxon>Aspergillus subgen. Circumdati</taxon>
    </lineage>
</organism>
<feature type="compositionally biased region" description="Polar residues" evidence="1">
    <location>
        <begin position="278"/>
        <end position="290"/>
    </location>
</feature>
<dbReference type="OMA" id="DGMKNWL"/>
<feature type="compositionally biased region" description="Polar residues" evidence="1">
    <location>
        <begin position="512"/>
        <end position="523"/>
    </location>
</feature>
<evidence type="ECO:0000256" key="1">
    <source>
        <dbReference type="SAM" id="MobiDB-lite"/>
    </source>
</evidence>
<dbReference type="OrthoDB" id="20105at2759"/>
<feature type="compositionally biased region" description="Pro residues" evidence="1">
    <location>
        <begin position="373"/>
        <end position="383"/>
    </location>
</feature>
<dbReference type="AlphaFoldDB" id="A0A1L9N873"/>
<feature type="compositionally biased region" description="Low complexity" evidence="1">
    <location>
        <begin position="384"/>
        <end position="398"/>
    </location>
</feature>
<protein>
    <submittedName>
        <fullName evidence="2">Uncharacterized protein</fullName>
    </submittedName>
</protein>
<dbReference type="EMBL" id="KV878198">
    <property type="protein sequence ID" value="OJI85362.1"/>
    <property type="molecule type" value="Genomic_DNA"/>
</dbReference>
<dbReference type="VEuPathDB" id="FungiDB:ASPTUDRAFT_118016"/>
<name>A0A1L9N873_ASPTC</name>
<feature type="compositionally biased region" description="Low complexity" evidence="1">
    <location>
        <begin position="39"/>
        <end position="52"/>
    </location>
</feature>
<feature type="region of interest" description="Disordered" evidence="1">
    <location>
        <begin position="1"/>
        <end position="135"/>
    </location>
</feature>
<reference evidence="3" key="1">
    <citation type="journal article" date="2017" name="Genome Biol.">
        <title>Comparative genomics reveals high biological diversity and specific adaptations in the industrially and medically important fungal genus Aspergillus.</title>
        <authorList>
            <person name="de Vries R.P."/>
            <person name="Riley R."/>
            <person name="Wiebenga A."/>
            <person name="Aguilar-Osorio G."/>
            <person name="Amillis S."/>
            <person name="Uchima C.A."/>
            <person name="Anderluh G."/>
            <person name="Asadollahi M."/>
            <person name="Askin M."/>
            <person name="Barry K."/>
            <person name="Battaglia E."/>
            <person name="Bayram O."/>
            <person name="Benocci T."/>
            <person name="Braus-Stromeyer S.A."/>
            <person name="Caldana C."/>
            <person name="Canovas D."/>
            <person name="Cerqueira G.C."/>
            <person name="Chen F."/>
            <person name="Chen W."/>
            <person name="Choi C."/>
            <person name="Clum A."/>
            <person name="Dos Santos R.A."/>
            <person name="Damasio A.R."/>
            <person name="Diallinas G."/>
            <person name="Emri T."/>
            <person name="Fekete E."/>
            <person name="Flipphi M."/>
            <person name="Freyberg S."/>
            <person name="Gallo A."/>
            <person name="Gournas C."/>
            <person name="Habgood R."/>
            <person name="Hainaut M."/>
            <person name="Harispe M.L."/>
            <person name="Henrissat B."/>
            <person name="Hilden K.S."/>
            <person name="Hope R."/>
            <person name="Hossain A."/>
            <person name="Karabika E."/>
            <person name="Karaffa L."/>
            <person name="Karanyi Z."/>
            <person name="Krasevec N."/>
            <person name="Kuo A."/>
            <person name="Kusch H."/>
            <person name="LaButti K."/>
            <person name="Lagendijk E.L."/>
            <person name="Lapidus A."/>
            <person name="Levasseur A."/>
            <person name="Lindquist E."/>
            <person name="Lipzen A."/>
            <person name="Logrieco A.F."/>
            <person name="MacCabe A."/>
            <person name="Maekelae M.R."/>
            <person name="Malavazi I."/>
            <person name="Melin P."/>
            <person name="Meyer V."/>
            <person name="Mielnichuk N."/>
            <person name="Miskei M."/>
            <person name="Molnar A.P."/>
            <person name="Mule G."/>
            <person name="Ngan C.Y."/>
            <person name="Orejas M."/>
            <person name="Orosz E."/>
            <person name="Ouedraogo J.P."/>
            <person name="Overkamp K.M."/>
            <person name="Park H.-S."/>
            <person name="Perrone G."/>
            <person name="Piumi F."/>
            <person name="Punt P.J."/>
            <person name="Ram A.F."/>
            <person name="Ramon A."/>
            <person name="Rauscher S."/>
            <person name="Record E."/>
            <person name="Riano-Pachon D.M."/>
            <person name="Robert V."/>
            <person name="Roehrig J."/>
            <person name="Ruller R."/>
            <person name="Salamov A."/>
            <person name="Salih N.S."/>
            <person name="Samson R.A."/>
            <person name="Sandor E."/>
            <person name="Sanguinetti M."/>
            <person name="Schuetze T."/>
            <person name="Sepcic K."/>
            <person name="Shelest E."/>
            <person name="Sherlock G."/>
            <person name="Sophianopoulou V."/>
            <person name="Squina F.M."/>
            <person name="Sun H."/>
            <person name="Susca A."/>
            <person name="Todd R.B."/>
            <person name="Tsang A."/>
            <person name="Unkles S.E."/>
            <person name="van de Wiele N."/>
            <person name="van Rossen-Uffink D."/>
            <person name="Oliveira J.V."/>
            <person name="Vesth T.C."/>
            <person name="Visser J."/>
            <person name="Yu J.-H."/>
            <person name="Zhou M."/>
            <person name="Andersen M.R."/>
            <person name="Archer D.B."/>
            <person name="Baker S.E."/>
            <person name="Benoit I."/>
            <person name="Brakhage A.A."/>
            <person name="Braus G.H."/>
            <person name="Fischer R."/>
            <person name="Frisvad J.C."/>
            <person name="Goldman G.H."/>
            <person name="Houbraken J."/>
            <person name="Oakley B."/>
            <person name="Pocsi I."/>
            <person name="Scazzocchio C."/>
            <person name="Seiboth B."/>
            <person name="vanKuyk P.A."/>
            <person name="Wortman J."/>
            <person name="Dyer P.S."/>
            <person name="Grigoriev I.V."/>
        </authorList>
    </citation>
    <scope>NUCLEOTIDE SEQUENCE [LARGE SCALE GENOMIC DNA]</scope>
    <source>
        <strain evidence="3">CBS 134.48</strain>
    </source>
</reference>
<dbReference type="STRING" id="767770.A0A1L9N873"/>
<evidence type="ECO:0000313" key="3">
    <source>
        <dbReference type="Proteomes" id="UP000184304"/>
    </source>
</evidence>
<sequence length="523" mass="56213">MLLTLKPASQNGVKGPHEYSIVRQSVPTPRSSPPPVPDLPAAVTAPSTSSSADRSMDPSRSGLPPPASLTLPPPNVGFANVSGSAMNQPLPPPPGQWQSSDDSMRQWLQAKAEEDRRKQEEEKTRQETLRLEQRRVEQSMLRDSLQAGVPPQMIPLIFAGISPGGLPASMLELTQQYLTQPSAPRGPAPQMPVMSHAHPHAQRRPTHVRQDSRTIPSNAYVAPPVHPQTVPPPGVLLSQPLHTVGASPTPQPLGRPSVSNGPADPRFAVAAIPRMNPGESQLQPPINLSNVHYAPGSSIPSTQPPRGKSDSSSRQSPPSLYFHHWVPPGQTAGHAQSGRGRQESPGAVQGSRHVDSNVSPGRKRKAHGAHHPAPLPSSRPPESFPGSSQTSQPGSPAQEYQNEQAAPPTHHHHSLPRSSDASAPYQTPAEDVKREHRSRGTSPTHSSERMIVDDARSNQRDRADNEDRYEENNTSAGHATSPHTVRVQRSEAASYDDSRSSPARSPTAKALQLSQEHNPASGH</sequence>
<feature type="compositionally biased region" description="Basic and acidic residues" evidence="1">
    <location>
        <begin position="111"/>
        <end position="135"/>
    </location>
</feature>
<feature type="compositionally biased region" description="Basic and acidic residues" evidence="1">
    <location>
        <begin position="446"/>
        <end position="466"/>
    </location>
</feature>
<proteinExistence type="predicted"/>
<feature type="compositionally biased region" description="Basic residues" evidence="1">
    <location>
        <begin position="361"/>
        <end position="370"/>
    </location>
</feature>
<accession>A0A1L9N873</accession>